<dbReference type="AlphaFoldDB" id="A0A445MJC5"/>
<name>A0A445MJC5_ENSVE</name>
<dbReference type="Proteomes" id="UP000290560">
    <property type="component" value="Unassembled WGS sequence"/>
</dbReference>
<protein>
    <submittedName>
        <fullName evidence="1">Uncharacterized protein</fullName>
    </submittedName>
</protein>
<dbReference type="PANTHER" id="PTHR33240:SF8">
    <property type="entry name" value="OS03G0439900 PROTEIN"/>
    <property type="match status" value="1"/>
</dbReference>
<reference evidence="1" key="1">
    <citation type="journal article" date="2018" name="Data Brief">
        <title>Genome sequence data from 17 accessions of Ensete ventricosum, a staple food crop for millions in Ethiopia.</title>
        <authorList>
            <person name="Yemataw Z."/>
            <person name="Muzemil S."/>
            <person name="Ambachew D."/>
            <person name="Tripathi L."/>
            <person name="Tesfaye K."/>
            <person name="Chala A."/>
            <person name="Farbos A."/>
            <person name="O'Neill P."/>
            <person name="Moore K."/>
            <person name="Grant M."/>
            <person name="Studholme D.J."/>
        </authorList>
    </citation>
    <scope>NUCLEOTIDE SEQUENCE [LARGE SCALE GENOMIC DNA]</scope>
    <source>
        <tissue evidence="1">Leaf</tissue>
    </source>
</reference>
<gene>
    <name evidence="1" type="ORF">BHM03_00035833</name>
</gene>
<dbReference type="PANTHER" id="PTHR33240">
    <property type="entry name" value="OS08G0508500 PROTEIN"/>
    <property type="match status" value="1"/>
</dbReference>
<proteinExistence type="predicted"/>
<accession>A0A445MJC5</accession>
<sequence length="144" mass="16301">MEKCPRQADELKITSNAGDAEYPDHDDALVVTVYIADARVRRVVVDTRSSVNVLYLDGFQKLKLTIIDLSPMSSTLTGFMGDSITPLRMTILPITHRQEPRSKTMMVTFMVDGSANVERFGVGLGLKVHDDQIHKRMIRFEFRD</sequence>
<dbReference type="EMBL" id="KV876209">
    <property type="protein sequence ID" value="RZR74355.1"/>
    <property type="molecule type" value="Genomic_DNA"/>
</dbReference>
<organism evidence="1">
    <name type="scientific">Ensete ventricosum</name>
    <name type="common">Abyssinian banana</name>
    <name type="synonym">Musa ensete</name>
    <dbReference type="NCBI Taxonomy" id="4639"/>
    <lineage>
        <taxon>Eukaryota</taxon>
        <taxon>Viridiplantae</taxon>
        <taxon>Streptophyta</taxon>
        <taxon>Embryophyta</taxon>
        <taxon>Tracheophyta</taxon>
        <taxon>Spermatophyta</taxon>
        <taxon>Magnoliopsida</taxon>
        <taxon>Liliopsida</taxon>
        <taxon>Zingiberales</taxon>
        <taxon>Musaceae</taxon>
        <taxon>Ensete</taxon>
    </lineage>
</organism>
<evidence type="ECO:0000313" key="1">
    <source>
        <dbReference type="EMBL" id="RZR74355.1"/>
    </source>
</evidence>